<proteinExistence type="predicted"/>
<name>A0A6A6W4S3_9PEZI</name>
<dbReference type="Proteomes" id="UP000799437">
    <property type="component" value="Unassembled WGS sequence"/>
</dbReference>
<organism evidence="1 2">
    <name type="scientific">Pseudovirgaria hyperparasitica</name>
    <dbReference type="NCBI Taxonomy" id="470096"/>
    <lineage>
        <taxon>Eukaryota</taxon>
        <taxon>Fungi</taxon>
        <taxon>Dikarya</taxon>
        <taxon>Ascomycota</taxon>
        <taxon>Pezizomycotina</taxon>
        <taxon>Dothideomycetes</taxon>
        <taxon>Dothideomycetes incertae sedis</taxon>
        <taxon>Acrospermales</taxon>
        <taxon>Acrospermaceae</taxon>
        <taxon>Pseudovirgaria</taxon>
    </lineage>
</organism>
<dbReference type="EMBL" id="ML996574">
    <property type="protein sequence ID" value="KAF2756956.1"/>
    <property type="molecule type" value="Genomic_DNA"/>
</dbReference>
<evidence type="ECO:0000313" key="2">
    <source>
        <dbReference type="Proteomes" id="UP000799437"/>
    </source>
</evidence>
<dbReference type="AlphaFoldDB" id="A0A6A6W4S3"/>
<protein>
    <submittedName>
        <fullName evidence="1">Uncharacterized protein</fullName>
    </submittedName>
</protein>
<sequence length="97" mass="10245">MSLIALGMDKTRFTLLVCSIKGLPSAPPTAYVSLTLFSLCMNECASQVTPSLCIHWGSLFLGVLSTTYACLSLALTSLSGTKPVHQDHCFVSGACSE</sequence>
<dbReference type="GeneID" id="54486766"/>
<keyword evidence="2" id="KW-1185">Reference proteome</keyword>
<gene>
    <name evidence="1" type="ORF">EJ05DRAFT_48844</name>
</gene>
<dbReference type="RefSeq" id="XP_033599407.1">
    <property type="nucleotide sequence ID" value="XM_033745712.1"/>
</dbReference>
<reference evidence="1" key="1">
    <citation type="journal article" date="2020" name="Stud. Mycol.">
        <title>101 Dothideomycetes genomes: a test case for predicting lifestyles and emergence of pathogens.</title>
        <authorList>
            <person name="Haridas S."/>
            <person name="Albert R."/>
            <person name="Binder M."/>
            <person name="Bloem J."/>
            <person name="Labutti K."/>
            <person name="Salamov A."/>
            <person name="Andreopoulos B."/>
            <person name="Baker S."/>
            <person name="Barry K."/>
            <person name="Bills G."/>
            <person name="Bluhm B."/>
            <person name="Cannon C."/>
            <person name="Castanera R."/>
            <person name="Culley D."/>
            <person name="Daum C."/>
            <person name="Ezra D."/>
            <person name="Gonzalez J."/>
            <person name="Henrissat B."/>
            <person name="Kuo A."/>
            <person name="Liang C."/>
            <person name="Lipzen A."/>
            <person name="Lutzoni F."/>
            <person name="Magnuson J."/>
            <person name="Mondo S."/>
            <person name="Nolan M."/>
            <person name="Ohm R."/>
            <person name="Pangilinan J."/>
            <person name="Park H.-J."/>
            <person name="Ramirez L."/>
            <person name="Alfaro M."/>
            <person name="Sun H."/>
            <person name="Tritt A."/>
            <person name="Yoshinaga Y."/>
            <person name="Zwiers L.-H."/>
            <person name="Turgeon B."/>
            <person name="Goodwin S."/>
            <person name="Spatafora J."/>
            <person name="Crous P."/>
            <person name="Grigoriev I."/>
        </authorList>
    </citation>
    <scope>NUCLEOTIDE SEQUENCE</scope>
    <source>
        <strain evidence="1">CBS 121739</strain>
    </source>
</reference>
<evidence type="ECO:0000313" key="1">
    <source>
        <dbReference type="EMBL" id="KAF2756956.1"/>
    </source>
</evidence>
<accession>A0A6A6W4S3</accession>